<dbReference type="InterPro" id="IPR001638">
    <property type="entry name" value="Solute-binding_3/MltF_N"/>
</dbReference>
<evidence type="ECO:0000259" key="2">
    <source>
        <dbReference type="SMART" id="SM00062"/>
    </source>
</evidence>
<evidence type="ECO:0000313" key="4">
    <source>
        <dbReference type="EMBL" id="UTR82132.1"/>
    </source>
</evidence>
<evidence type="ECO:0000313" key="3">
    <source>
        <dbReference type="EMBL" id="AXI71741.1"/>
    </source>
</evidence>
<dbReference type="GeneID" id="97336049"/>
<dbReference type="RefSeq" id="WP_093753733.1">
    <property type="nucleotide sequence ID" value="NZ_BMSP01000007.1"/>
</dbReference>
<dbReference type="PROSITE" id="PS51318">
    <property type="entry name" value="TAT"/>
    <property type="match status" value="1"/>
</dbReference>
<dbReference type="InterPro" id="IPR006311">
    <property type="entry name" value="TAT_signal"/>
</dbReference>
<dbReference type="AlphaFoldDB" id="A0AAD0Q3T6"/>
<reference evidence="3 5" key="1">
    <citation type="submission" date="2018-07" db="EMBL/GenBank/DDBJ databases">
        <title>Complete genome sequence of soil actinomycete Streptomyces cavourensis tj430.</title>
        <authorList>
            <person name="Wang P."/>
            <person name="Huang Y."/>
        </authorList>
    </citation>
    <scope>NUCLEOTIDE SEQUENCE [LARGE SCALE GENOMIC DNA]</scope>
    <source>
        <strain evidence="3 5">TJ430</strain>
    </source>
</reference>
<keyword evidence="6" id="KW-1185">Reference proteome</keyword>
<dbReference type="EMBL" id="CP030930">
    <property type="protein sequence ID" value="AXI71741.1"/>
    <property type="molecule type" value="Genomic_DNA"/>
</dbReference>
<keyword evidence="1" id="KW-0732">Signal</keyword>
<accession>A0AAD0Q3T6</accession>
<evidence type="ECO:0000313" key="6">
    <source>
        <dbReference type="Proteomes" id="UP001058236"/>
    </source>
</evidence>
<dbReference type="InterPro" id="IPR014337">
    <property type="entry name" value="Ectoine_EhuB"/>
</dbReference>
<organism evidence="3 5">
    <name type="scientific">Streptomyces cavourensis</name>
    <dbReference type="NCBI Taxonomy" id="67258"/>
    <lineage>
        <taxon>Bacteria</taxon>
        <taxon>Bacillati</taxon>
        <taxon>Actinomycetota</taxon>
        <taxon>Actinomycetes</taxon>
        <taxon>Kitasatosporales</taxon>
        <taxon>Streptomycetaceae</taxon>
        <taxon>Streptomyces</taxon>
    </lineage>
</organism>
<dbReference type="CDD" id="cd01002">
    <property type="entry name" value="PBP2_Ehub_like"/>
    <property type="match status" value="1"/>
</dbReference>
<evidence type="ECO:0000256" key="1">
    <source>
        <dbReference type="ARBA" id="ARBA00022729"/>
    </source>
</evidence>
<dbReference type="Pfam" id="PF00497">
    <property type="entry name" value="SBP_bac_3"/>
    <property type="match status" value="1"/>
</dbReference>
<protein>
    <submittedName>
        <fullName evidence="3">Ectoine/hydroxyectoine ABC transporter substrate-binding protein EhuB</fullName>
    </submittedName>
</protein>
<dbReference type="EMBL" id="CP101397">
    <property type="protein sequence ID" value="UTR82132.1"/>
    <property type="molecule type" value="Genomic_DNA"/>
</dbReference>
<dbReference type="SUPFAM" id="SSF53850">
    <property type="entry name" value="Periplasmic binding protein-like II"/>
    <property type="match status" value="1"/>
</dbReference>
<sequence>MADFPHLSRRGFLNRSAAVGGLLVVPGLLTACSKTDAGAATGAGALDKLREQGFVRVAYANEAPYGYMEGKELKGEAPTLHREIFKALGVDELKPTLSEWDGLIPGLQAGKYDVVSAGMAITPERCGNAIFSEPEFISPTALMVRKGNPKNITDLASAKEAGITVGVMSGAVEGGYAKGAGIPEGKIKTLQKPQDGADAVKGGRVDAFLLTGISLRWLAKTNPDTEVTEPFVPQIDGKAQFSPGGAVFRKGNEDLRDSFNRELKKIVSDSSRYVQLLEPYGFGKSEIPPEDLKTADLCKG</sequence>
<dbReference type="GO" id="GO:0051470">
    <property type="term" value="P:ectoine transmembrane transport"/>
    <property type="evidence" value="ECO:0007669"/>
    <property type="project" value="InterPro"/>
</dbReference>
<dbReference type="PANTHER" id="PTHR35936:SF17">
    <property type="entry name" value="ARGININE-BINDING EXTRACELLULAR PROTEIN ARTP"/>
    <property type="match status" value="1"/>
</dbReference>
<dbReference type="PANTHER" id="PTHR35936">
    <property type="entry name" value="MEMBRANE-BOUND LYTIC MUREIN TRANSGLYCOSYLASE F"/>
    <property type="match status" value="1"/>
</dbReference>
<gene>
    <name evidence="3" type="primary">ehuB</name>
    <name evidence="3" type="ORF">DTW94_10950</name>
    <name evidence="4" type="ORF">NLU04_28465</name>
</gene>
<dbReference type="NCBIfam" id="TIGR02995">
    <property type="entry name" value="ectoine_ehuB"/>
    <property type="match status" value="1"/>
</dbReference>
<evidence type="ECO:0000313" key="5">
    <source>
        <dbReference type="Proteomes" id="UP000253779"/>
    </source>
</evidence>
<dbReference type="GO" id="GO:0033294">
    <property type="term" value="F:ectoine binding"/>
    <property type="evidence" value="ECO:0007669"/>
    <property type="project" value="InterPro"/>
</dbReference>
<dbReference type="Gene3D" id="3.40.190.10">
    <property type="entry name" value="Periplasmic binding protein-like II"/>
    <property type="match status" value="2"/>
</dbReference>
<proteinExistence type="predicted"/>
<dbReference type="Proteomes" id="UP001058236">
    <property type="component" value="Chromosome"/>
</dbReference>
<dbReference type="SMART" id="SM00062">
    <property type="entry name" value="PBPb"/>
    <property type="match status" value="1"/>
</dbReference>
<dbReference type="KEGG" id="scav:CVT27_10670"/>
<feature type="domain" description="Solute-binding protein family 3/N-terminal" evidence="2">
    <location>
        <begin position="54"/>
        <end position="284"/>
    </location>
</feature>
<name>A0AAD0Q3T6_9ACTN</name>
<dbReference type="Proteomes" id="UP000253779">
    <property type="component" value="Chromosome"/>
</dbReference>
<reference evidence="4" key="2">
    <citation type="submission" date="2022-07" db="EMBL/GenBank/DDBJ databases">
        <title>Genomic of Streptomyces cavourensis F2.</title>
        <authorList>
            <person name="Hu S."/>
            <person name="Liang W."/>
        </authorList>
    </citation>
    <scope>NUCLEOTIDE SEQUENCE</scope>
    <source>
        <strain evidence="4">F2</strain>
    </source>
</reference>